<comment type="caution">
    <text evidence="3">The sequence shown here is derived from an EMBL/GenBank/DDBJ whole genome shotgun (WGS) entry which is preliminary data.</text>
</comment>
<reference evidence="3 4" key="1">
    <citation type="journal article" date="2018" name="PLoS Genet.">
        <title>Population sequencing reveals clonal diversity and ancestral inbreeding in the grapevine cultivar Chardonnay.</title>
        <authorList>
            <person name="Roach M.J."/>
            <person name="Johnson D.L."/>
            <person name="Bohlmann J."/>
            <person name="van Vuuren H.J."/>
            <person name="Jones S.J."/>
            <person name="Pretorius I.S."/>
            <person name="Schmidt S.A."/>
            <person name="Borneman A.R."/>
        </authorList>
    </citation>
    <scope>NUCLEOTIDE SEQUENCE [LARGE SCALE GENOMIC DNA]</scope>
    <source>
        <strain evidence="4">cv. Chardonnay</strain>
        <tissue evidence="3">Leaf</tissue>
    </source>
</reference>
<dbReference type="PANTHER" id="PTHR33108:SF14">
    <property type="entry name" value="OS01G0745000 PROTEIN"/>
    <property type="match status" value="1"/>
</dbReference>
<evidence type="ECO:0000313" key="3">
    <source>
        <dbReference type="EMBL" id="RVW28564.1"/>
    </source>
</evidence>
<dbReference type="Pfam" id="PF07911">
    <property type="entry name" value="DUF1677"/>
    <property type="match status" value="1"/>
</dbReference>
<protein>
    <recommendedName>
        <fullName evidence="5">DUF1677 domain-containing protein</fullName>
    </recommendedName>
</protein>
<dbReference type="EMBL" id="QGNW01001887">
    <property type="protein sequence ID" value="RVW28564.1"/>
    <property type="molecule type" value="Genomic_DNA"/>
</dbReference>
<evidence type="ECO:0000313" key="4">
    <source>
        <dbReference type="Proteomes" id="UP000288805"/>
    </source>
</evidence>
<feature type="region of interest" description="Disordered" evidence="1">
    <location>
        <begin position="172"/>
        <end position="199"/>
    </location>
</feature>
<proteinExistence type="predicted"/>
<gene>
    <name evidence="3" type="ORF">CK203_100189</name>
</gene>
<accession>A0A438CZD5</accession>
<dbReference type="PANTHER" id="PTHR33108">
    <property type="entry name" value="OS01G0745000 PROTEIN"/>
    <property type="match status" value="1"/>
</dbReference>
<evidence type="ECO:0008006" key="5">
    <source>
        <dbReference type="Google" id="ProtNLM"/>
    </source>
</evidence>
<keyword evidence="2" id="KW-0732">Signal</keyword>
<evidence type="ECO:0000256" key="2">
    <source>
        <dbReference type="SAM" id="SignalP"/>
    </source>
</evidence>
<sequence length="199" mass="22489">MPLALALWLMKLPSEVGTWEPISPCHYNLPPPPLPIYVSLFTAIDRIIASIKHEREVHSEAISDVSAESQRMTIEEGDTRSEATQVEQSRCECCGFMEECTASYIQQVSDSHSGKWVCGICSEAVKERIKRVPRTAMEEALSSHKDLCERFNTTTRLNPKLSLTMTMRELARRSAHQRNDHSSMKPRIGRTSSCAPRIE</sequence>
<dbReference type="AlphaFoldDB" id="A0A438CZD5"/>
<dbReference type="Proteomes" id="UP000288805">
    <property type="component" value="Unassembled WGS sequence"/>
</dbReference>
<feature type="signal peptide" evidence="2">
    <location>
        <begin position="1"/>
        <end position="18"/>
    </location>
</feature>
<evidence type="ECO:0000256" key="1">
    <source>
        <dbReference type="SAM" id="MobiDB-lite"/>
    </source>
</evidence>
<dbReference type="InterPro" id="IPR012876">
    <property type="entry name" value="DUF1677_pln"/>
</dbReference>
<name>A0A438CZD5_VITVI</name>
<feature type="chain" id="PRO_5019314076" description="DUF1677 domain-containing protein" evidence="2">
    <location>
        <begin position="19"/>
        <end position="199"/>
    </location>
</feature>
<feature type="compositionally biased region" description="Basic and acidic residues" evidence="1">
    <location>
        <begin position="172"/>
        <end position="183"/>
    </location>
</feature>
<organism evidence="3 4">
    <name type="scientific">Vitis vinifera</name>
    <name type="common">Grape</name>
    <dbReference type="NCBI Taxonomy" id="29760"/>
    <lineage>
        <taxon>Eukaryota</taxon>
        <taxon>Viridiplantae</taxon>
        <taxon>Streptophyta</taxon>
        <taxon>Embryophyta</taxon>
        <taxon>Tracheophyta</taxon>
        <taxon>Spermatophyta</taxon>
        <taxon>Magnoliopsida</taxon>
        <taxon>eudicotyledons</taxon>
        <taxon>Gunneridae</taxon>
        <taxon>Pentapetalae</taxon>
        <taxon>rosids</taxon>
        <taxon>Vitales</taxon>
        <taxon>Vitaceae</taxon>
        <taxon>Viteae</taxon>
        <taxon>Vitis</taxon>
    </lineage>
</organism>
<feature type="compositionally biased region" description="Polar residues" evidence="1">
    <location>
        <begin position="190"/>
        <end position="199"/>
    </location>
</feature>